<protein>
    <recommendedName>
        <fullName evidence="4">Acyl-CoA carboxylase epsilon subunit</fullName>
    </recommendedName>
</protein>
<accession>A0ABS4YAN5</accession>
<gene>
    <name evidence="2" type="ORF">JO379_005327</name>
</gene>
<organism evidence="2 3">
    <name type="scientific">Streptomyces syringium</name>
    <dbReference type="NCBI Taxonomy" id="76729"/>
    <lineage>
        <taxon>Bacteria</taxon>
        <taxon>Bacillati</taxon>
        <taxon>Actinomycetota</taxon>
        <taxon>Actinomycetes</taxon>
        <taxon>Kitasatosporales</taxon>
        <taxon>Streptomycetaceae</taxon>
        <taxon>Streptomyces</taxon>
    </lineage>
</organism>
<evidence type="ECO:0008006" key="4">
    <source>
        <dbReference type="Google" id="ProtNLM"/>
    </source>
</evidence>
<dbReference type="GeneID" id="91572186"/>
<dbReference type="RefSeq" id="WP_209517327.1">
    <property type="nucleotide sequence ID" value="NZ_JAGIOH010000001.1"/>
</dbReference>
<dbReference type="InterPro" id="IPR032716">
    <property type="entry name" value="ACC_epsilon"/>
</dbReference>
<keyword evidence="3" id="KW-1185">Reference proteome</keyword>
<feature type="region of interest" description="Disordered" evidence="1">
    <location>
        <begin position="46"/>
        <end position="77"/>
    </location>
</feature>
<dbReference type="EMBL" id="JAGIOH010000001">
    <property type="protein sequence ID" value="MBP2405858.1"/>
    <property type="molecule type" value="Genomic_DNA"/>
</dbReference>
<comment type="caution">
    <text evidence="2">The sequence shown here is derived from an EMBL/GenBank/DDBJ whole genome shotgun (WGS) entry which is preliminary data.</text>
</comment>
<dbReference type="Proteomes" id="UP001519291">
    <property type="component" value="Unassembled WGS sequence"/>
</dbReference>
<feature type="compositionally biased region" description="Low complexity" evidence="1">
    <location>
        <begin position="55"/>
        <end position="77"/>
    </location>
</feature>
<name>A0ABS4YAN5_9ACTN</name>
<evidence type="ECO:0000256" key="1">
    <source>
        <dbReference type="SAM" id="MobiDB-lite"/>
    </source>
</evidence>
<evidence type="ECO:0000313" key="2">
    <source>
        <dbReference type="EMBL" id="MBP2405858.1"/>
    </source>
</evidence>
<evidence type="ECO:0000313" key="3">
    <source>
        <dbReference type="Proteomes" id="UP001519291"/>
    </source>
</evidence>
<sequence length="77" mass="7902">MSQVKAPTALRGPLGPSLLKVIGGNPTQEELAAVTAVLLALSARQERQPVAAGTPAAARWQRAGARGRPPGARVPRS</sequence>
<proteinExistence type="predicted"/>
<dbReference type="Pfam" id="PF13822">
    <property type="entry name" value="ACC_epsilon"/>
    <property type="match status" value="1"/>
</dbReference>
<reference evidence="2 3" key="1">
    <citation type="submission" date="2021-03" db="EMBL/GenBank/DDBJ databases">
        <title>Sequencing the genomes of 1000 actinobacteria strains.</title>
        <authorList>
            <person name="Klenk H.-P."/>
        </authorList>
    </citation>
    <scope>NUCLEOTIDE SEQUENCE [LARGE SCALE GENOMIC DNA]</scope>
    <source>
        <strain evidence="2 3">DSM 41480</strain>
    </source>
</reference>